<accession>A0A369XSW0</accession>
<feature type="region of interest" description="Disordered" evidence="1">
    <location>
        <begin position="43"/>
        <end position="74"/>
    </location>
</feature>
<organism evidence="3 4">
    <name type="scientific">Candidatus Accumulibacter meliphilus</name>
    <dbReference type="NCBI Taxonomy" id="2211374"/>
    <lineage>
        <taxon>Bacteria</taxon>
        <taxon>Pseudomonadati</taxon>
        <taxon>Pseudomonadota</taxon>
        <taxon>Betaproteobacteria</taxon>
        <taxon>Candidatus Accumulibacter</taxon>
    </lineage>
</organism>
<dbReference type="InterPro" id="IPR042268">
    <property type="entry name" value="BamC_C"/>
</dbReference>
<feature type="signal peptide" evidence="2">
    <location>
        <begin position="1"/>
        <end position="22"/>
    </location>
</feature>
<dbReference type="PROSITE" id="PS51257">
    <property type="entry name" value="PROKAR_LIPOPROTEIN"/>
    <property type="match status" value="1"/>
</dbReference>
<dbReference type="EMBL" id="QPGA01000004">
    <property type="protein sequence ID" value="RDE51842.1"/>
    <property type="molecule type" value="Genomic_DNA"/>
</dbReference>
<comment type="caution">
    <text evidence="3">The sequence shown here is derived from an EMBL/GenBank/DDBJ whole genome shotgun (WGS) entry which is preliminary data.</text>
</comment>
<proteinExistence type="predicted"/>
<dbReference type="Proteomes" id="UP000253831">
    <property type="component" value="Unassembled WGS sequence"/>
</dbReference>
<evidence type="ECO:0000313" key="4">
    <source>
        <dbReference type="Proteomes" id="UP000253831"/>
    </source>
</evidence>
<protein>
    <submittedName>
        <fullName evidence="3">Outer membrane protein assembly factor BamC</fullName>
    </submittedName>
</protein>
<evidence type="ECO:0000313" key="3">
    <source>
        <dbReference type="EMBL" id="RDE51842.1"/>
    </source>
</evidence>
<name>A0A369XSW0_9PROT</name>
<feature type="chain" id="PRO_5016860985" evidence="2">
    <location>
        <begin position="23"/>
        <end position="383"/>
    </location>
</feature>
<keyword evidence="2" id="KW-0732">Signal</keyword>
<sequence>MSPFLARVRLAGLLMAPLLLLACSTTFESKKIDYKTASKSQVPTLEIPPDLTSPTRDDRYAVPDTGGGKGSATYSAYNAERSPEALAQQKSDVLPAVDNARIERAGNERWLVVKGSPDKLWGPVKDFWQETGFVLKLDLPDAGVMETDWAENRAKISQDFIRNILGKVIDSVYSTAERDKFRTRLEPGITPGTTDIFISHRGMYEIFVSEGKDQTKWQPRPPDPELEAEMLRRLMIRLGSDEKRATAAIQAAQEKPVERASLSRGTDGAGTLDVDESFERAWRRVGLVLDRVGFTVIDRDRSRGLYFVRYVDPETEDGKQEAGFFSKLNPFKDNPAEKQRIQYRIFVKDAGSRSTVQVLTAEGGVDQSETSRKILNLLYEQLK</sequence>
<reference evidence="3 4" key="1">
    <citation type="submission" date="2018-05" db="EMBL/GenBank/DDBJ databases">
        <title>Integrated omic analyses show evidence that a Ca. Accumulibacter phosphatis strain performs denitrification under micro-aerobic conditions.</title>
        <authorList>
            <person name="Camejo P.Y."/>
            <person name="Katherine M.D."/>
            <person name="Daniel N.R."/>
        </authorList>
    </citation>
    <scope>NUCLEOTIDE SEQUENCE [LARGE SCALE GENOMIC DNA]</scope>
    <source>
        <strain evidence="3">UW-LDO-IC</strain>
    </source>
</reference>
<evidence type="ECO:0000256" key="2">
    <source>
        <dbReference type="SAM" id="SignalP"/>
    </source>
</evidence>
<dbReference type="AlphaFoldDB" id="A0A369XSW0"/>
<dbReference type="Gene3D" id="3.30.310.170">
    <property type="entry name" value="Outer membrane protein assembly factor BamC"/>
    <property type="match status" value="1"/>
</dbReference>
<dbReference type="Pfam" id="PF06804">
    <property type="entry name" value="Lipoprotein_18"/>
    <property type="match status" value="1"/>
</dbReference>
<dbReference type="InterPro" id="IPR010653">
    <property type="entry name" value="NlpB/DapX"/>
</dbReference>
<evidence type="ECO:0000256" key="1">
    <source>
        <dbReference type="SAM" id="MobiDB-lite"/>
    </source>
</evidence>
<gene>
    <name evidence="3" type="ORF">DVS81_04265</name>
</gene>